<dbReference type="InterPro" id="IPR046938">
    <property type="entry name" value="DNA_clamp_sf"/>
</dbReference>
<dbReference type="CTD" id="144715"/>
<dbReference type="GeneID" id="117364772"/>
<evidence type="ECO:0000256" key="9">
    <source>
        <dbReference type="ARBA" id="ARBA00023242"/>
    </source>
</evidence>
<evidence type="ECO:0000256" key="7">
    <source>
        <dbReference type="ARBA" id="ARBA00022801"/>
    </source>
</evidence>
<dbReference type="GO" id="GO:0030896">
    <property type="term" value="C:checkpoint clamp complex"/>
    <property type="evidence" value="ECO:0007669"/>
    <property type="project" value="UniProtKB-UniRule"/>
</dbReference>
<dbReference type="InterPro" id="IPR007268">
    <property type="entry name" value="Rad9/Ddc1"/>
</dbReference>
<dbReference type="SUPFAM" id="SSF55979">
    <property type="entry name" value="DNA clamp"/>
    <property type="match status" value="1"/>
</dbReference>
<dbReference type="GO" id="GO:0000076">
    <property type="term" value="P:DNA replication checkpoint signaling"/>
    <property type="evidence" value="ECO:0007669"/>
    <property type="project" value="TreeGrafter"/>
</dbReference>
<dbReference type="Proteomes" id="UP000515159">
    <property type="component" value="Chromosome 8"/>
</dbReference>
<keyword evidence="9" id="KW-0539">Nucleus</keyword>
<comment type="subcellular location">
    <subcellularLocation>
        <location evidence="2">Nucleus</location>
    </subcellularLocation>
</comment>
<reference evidence="13" key="1">
    <citation type="submission" date="2025-08" db="UniProtKB">
        <authorList>
            <consortium name="RefSeq"/>
        </authorList>
    </citation>
    <scope>IDENTIFICATION</scope>
</reference>
<evidence type="ECO:0000256" key="1">
    <source>
        <dbReference type="ARBA" id="ARBA00000493"/>
    </source>
</evidence>
<keyword evidence="5" id="KW-0540">Nuclease</keyword>
<dbReference type="RefSeq" id="XP_033810260.1">
    <property type="nucleotide sequence ID" value="XM_033954369.1"/>
</dbReference>
<sequence>MKCTISGNNVKVFGRAVHALARISDELWFDPNEKGLALRSVNSSRSAYACVFFSCMFFQHYSSVTIHEPGQGDVHLHFKCKFAMKSVLPVFRCLSTLERNVEKCNIYINFNACCVVFQLFCRHGITKTHNLTFQDCEPLQAVFAKHLCPNILKIQSRVLSDLMIHFPAYQVEITLAVSPLKVCFKSYVEEVTDFPKAVHTEVYLGPDELDYFQVGVDSEVTFCLKELRGFLTLAEATSGCISVHFGIAGKLGLKTSFHATEDFNDLKKNTKTAVSLRTTCENGKQCENPIFIRDFSRPLLKKHENTRVSEEKTLIPKEVTNSTEKMVECSPKYDKFCSFFFGAFSASEQDNFNQTLCSLATASDNEEEYFNNEQLSQTF</sequence>
<dbReference type="Pfam" id="PF04139">
    <property type="entry name" value="Rad9"/>
    <property type="match status" value="1"/>
</dbReference>
<dbReference type="InParanoid" id="A0A6P8RWW8"/>
<accession>A0A6P8RWW8</accession>
<protein>
    <recommendedName>
        <fullName evidence="11">Cell cycle checkpoint control protein</fullName>
    </recommendedName>
</protein>
<comment type="function">
    <text evidence="10">Component of the 9-1-1 cell-cycle checkpoint response complex that plays a major role in DNA repair. The 9-1-1 complex is recruited to DNA lesion upon damage by the RAD17-replication factor C (RFC) clamp loader complex. Acts then as a sliding clamp platform on DNA for several proteins involved in long-patch base excision repair (LP-BER). The 9-1-1 complex stimulates DNA polymerase beta (POLB) activity by increasing its affinity for the 3'-OH end of the primer-template and stabilizes POLB to those sites where LP-BER proceeds; endonuclease FEN1 cleavage activity on substrates with double, nick, or gap flaps of distinct sequences and lengths; and DNA ligase I (LIG1) on long-patch base excision repair substrates. The 9-1-1 complex is necessary for the recruitment of RHNO1 to sites of double-stranded breaks (DSB) occurring during the S phase. RAD9A possesses 3'-&gt;5' double stranded DNA exonuclease activity.</text>
</comment>
<keyword evidence="7" id="KW-0378">Hydrolase</keyword>
<dbReference type="FunCoup" id="A0A6P8RWW8">
    <property type="interactions" value="1777"/>
</dbReference>
<organism evidence="12 13">
    <name type="scientific">Geotrypetes seraphini</name>
    <name type="common">Gaboon caecilian</name>
    <name type="synonym">Caecilia seraphini</name>
    <dbReference type="NCBI Taxonomy" id="260995"/>
    <lineage>
        <taxon>Eukaryota</taxon>
        <taxon>Metazoa</taxon>
        <taxon>Chordata</taxon>
        <taxon>Craniata</taxon>
        <taxon>Vertebrata</taxon>
        <taxon>Euteleostomi</taxon>
        <taxon>Amphibia</taxon>
        <taxon>Gymnophiona</taxon>
        <taxon>Geotrypetes</taxon>
    </lineage>
</organism>
<proteinExistence type="inferred from homology"/>
<evidence type="ECO:0000256" key="8">
    <source>
        <dbReference type="ARBA" id="ARBA00022839"/>
    </source>
</evidence>
<keyword evidence="6" id="KW-0227">DNA damage</keyword>
<dbReference type="FunFam" id="3.70.10.10:FF:000005">
    <property type="entry name" value="Cell cycle checkpoint control protein"/>
    <property type="match status" value="1"/>
</dbReference>
<keyword evidence="8" id="KW-0269">Exonuclease</keyword>
<dbReference type="Gene3D" id="3.70.10.10">
    <property type="match status" value="1"/>
</dbReference>
<evidence type="ECO:0000256" key="4">
    <source>
        <dbReference type="ARBA" id="ARBA00022553"/>
    </source>
</evidence>
<dbReference type="AlphaFoldDB" id="A0A6P8RWW8"/>
<evidence type="ECO:0000256" key="2">
    <source>
        <dbReference type="ARBA" id="ARBA00004123"/>
    </source>
</evidence>
<dbReference type="GO" id="GO:0071479">
    <property type="term" value="P:cellular response to ionizing radiation"/>
    <property type="evidence" value="ECO:0007669"/>
    <property type="project" value="TreeGrafter"/>
</dbReference>
<dbReference type="GO" id="GO:0006281">
    <property type="term" value="P:DNA repair"/>
    <property type="evidence" value="ECO:0007669"/>
    <property type="project" value="UniProtKB-UniRule"/>
</dbReference>
<keyword evidence="4" id="KW-0597">Phosphoprotein</keyword>
<dbReference type="KEGG" id="gsh:117364772"/>
<evidence type="ECO:0000313" key="13">
    <source>
        <dbReference type="RefSeq" id="XP_033810260.1"/>
    </source>
</evidence>
<dbReference type="CDD" id="cd00577">
    <property type="entry name" value="PCNA"/>
    <property type="match status" value="1"/>
</dbReference>
<comment type="catalytic activity">
    <reaction evidence="1">
        <text>Exonucleolytic cleavage in the 3'- to 5'-direction to yield nucleoside 5'-phosphates.</text>
        <dbReference type="EC" id="3.1.11.2"/>
    </reaction>
</comment>
<dbReference type="PIRSF" id="PIRSF009303">
    <property type="entry name" value="Cell_cycle_RAD9"/>
    <property type="match status" value="1"/>
</dbReference>
<evidence type="ECO:0000256" key="6">
    <source>
        <dbReference type="ARBA" id="ARBA00022763"/>
    </source>
</evidence>
<gene>
    <name evidence="13" type="primary">RAD9B</name>
</gene>
<evidence type="ECO:0000313" key="12">
    <source>
        <dbReference type="Proteomes" id="UP000515159"/>
    </source>
</evidence>
<dbReference type="InterPro" id="IPR026584">
    <property type="entry name" value="Rad9"/>
</dbReference>
<evidence type="ECO:0000256" key="5">
    <source>
        <dbReference type="ARBA" id="ARBA00022722"/>
    </source>
</evidence>
<evidence type="ECO:0000256" key="11">
    <source>
        <dbReference type="PIRNR" id="PIRNR009303"/>
    </source>
</evidence>
<dbReference type="PANTHER" id="PTHR15237">
    <property type="entry name" value="DNA REPAIR PROTEIN RAD9"/>
    <property type="match status" value="1"/>
</dbReference>
<name>A0A6P8RWW8_GEOSA</name>
<dbReference type="OrthoDB" id="60092at2759"/>
<evidence type="ECO:0000256" key="10">
    <source>
        <dbReference type="ARBA" id="ARBA00059283"/>
    </source>
</evidence>
<evidence type="ECO:0000256" key="3">
    <source>
        <dbReference type="ARBA" id="ARBA00008494"/>
    </source>
</evidence>
<dbReference type="GO" id="GO:0031573">
    <property type="term" value="P:mitotic intra-S DNA damage checkpoint signaling"/>
    <property type="evidence" value="ECO:0007669"/>
    <property type="project" value="TreeGrafter"/>
</dbReference>
<dbReference type="GO" id="GO:0008311">
    <property type="term" value="F:double-stranded DNA 3'-5' DNA exonuclease activity"/>
    <property type="evidence" value="ECO:0007669"/>
    <property type="project" value="UniProtKB-EC"/>
</dbReference>
<keyword evidence="12" id="KW-1185">Reference proteome</keyword>
<comment type="similarity">
    <text evidence="3 11">Belongs to the rad9 family.</text>
</comment>
<dbReference type="PANTHER" id="PTHR15237:SF2">
    <property type="entry name" value="CELL CYCLE CHECKPOINT CONTROL PROTEIN RAD9B"/>
    <property type="match status" value="1"/>
</dbReference>